<proteinExistence type="predicted"/>
<feature type="non-terminal residue" evidence="2">
    <location>
        <position position="1"/>
    </location>
</feature>
<gene>
    <name evidence="2" type="ORF">L915_04658</name>
</gene>
<reference evidence="2" key="1">
    <citation type="submission" date="2013-11" db="EMBL/GenBank/DDBJ databases">
        <title>The Genome Sequence of Phytophthora parasitica CJ02B3.</title>
        <authorList>
            <consortium name="The Broad Institute Genomics Platform"/>
            <person name="Russ C."/>
            <person name="Tyler B."/>
            <person name="Panabieres F."/>
            <person name="Shan W."/>
            <person name="Tripathy S."/>
            <person name="Grunwald N."/>
            <person name="Machado M."/>
            <person name="Johnson C.S."/>
            <person name="Arredondo F."/>
            <person name="Hong C."/>
            <person name="Coffey M."/>
            <person name="Young S.K."/>
            <person name="Zeng Q."/>
            <person name="Gargeya S."/>
            <person name="Fitzgerald M."/>
            <person name="Abouelleil A."/>
            <person name="Alvarado L."/>
            <person name="Chapman S.B."/>
            <person name="Gainer-Dewar J."/>
            <person name="Goldberg J."/>
            <person name="Griggs A."/>
            <person name="Gujja S."/>
            <person name="Hansen M."/>
            <person name="Howarth C."/>
            <person name="Imamovic A."/>
            <person name="Ireland A."/>
            <person name="Larimer J."/>
            <person name="McCowan C."/>
            <person name="Murphy C."/>
            <person name="Pearson M."/>
            <person name="Poon T.W."/>
            <person name="Priest M."/>
            <person name="Roberts A."/>
            <person name="Saif S."/>
            <person name="Shea T."/>
            <person name="Sykes S."/>
            <person name="Wortman J."/>
            <person name="Nusbaum C."/>
            <person name="Birren B."/>
        </authorList>
    </citation>
    <scope>NUCLEOTIDE SEQUENCE [LARGE SCALE GENOMIC DNA]</scope>
    <source>
        <strain evidence="2">CJ02B3</strain>
    </source>
</reference>
<evidence type="ECO:0000256" key="1">
    <source>
        <dbReference type="SAM" id="MobiDB-lite"/>
    </source>
</evidence>
<accession>W2H9A8</accession>
<sequence>LDADCQSRRQSVSSVRLDDDIDDIDSPSPIYNQFLREATQNIAALTNFAPL</sequence>
<organism evidence="2">
    <name type="scientific">Phytophthora nicotianae</name>
    <name type="common">Potato buckeye rot agent</name>
    <name type="synonym">Phytophthora parasitica</name>
    <dbReference type="NCBI Taxonomy" id="4792"/>
    <lineage>
        <taxon>Eukaryota</taxon>
        <taxon>Sar</taxon>
        <taxon>Stramenopiles</taxon>
        <taxon>Oomycota</taxon>
        <taxon>Peronosporomycetes</taxon>
        <taxon>Peronosporales</taxon>
        <taxon>Peronosporaceae</taxon>
        <taxon>Phytophthora</taxon>
    </lineage>
</organism>
<dbReference type="AlphaFoldDB" id="W2H9A8"/>
<dbReference type="Proteomes" id="UP000053236">
    <property type="component" value="Unassembled WGS sequence"/>
</dbReference>
<name>W2H9A8_PHYNI</name>
<dbReference type="EMBL" id="KI685277">
    <property type="protein sequence ID" value="ETK91858.1"/>
    <property type="molecule type" value="Genomic_DNA"/>
</dbReference>
<protein>
    <submittedName>
        <fullName evidence="2">Uncharacterized protein</fullName>
    </submittedName>
</protein>
<evidence type="ECO:0000313" key="2">
    <source>
        <dbReference type="EMBL" id="ETK91858.1"/>
    </source>
</evidence>
<feature type="region of interest" description="Disordered" evidence="1">
    <location>
        <begin position="1"/>
        <end position="20"/>
    </location>
</feature>